<evidence type="ECO:0000313" key="2">
    <source>
        <dbReference type="Proteomes" id="UP000622860"/>
    </source>
</evidence>
<comment type="caution">
    <text evidence="1">The sequence shown here is derived from an EMBL/GenBank/DDBJ whole genome shotgun (WGS) entry which is preliminary data.</text>
</comment>
<dbReference type="AlphaFoldDB" id="A0A917GYN0"/>
<reference evidence="1" key="2">
    <citation type="submission" date="2020-09" db="EMBL/GenBank/DDBJ databases">
        <authorList>
            <person name="Sun Q."/>
            <person name="Zhou Y."/>
        </authorList>
    </citation>
    <scope>NUCLEOTIDE SEQUENCE</scope>
    <source>
        <strain evidence="1">CGMCC 1.12754</strain>
    </source>
</reference>
<dbReference type="EMBL" id="BMFR01000001">
    <property type="protein sequence ID" value="GGG61455.1"/>
    <property type="molecule type" value="Genomic_DNA"/>
</dbReference>
<gene>
    <name evidence="1" type="ORF">GCM10011398_00950</name>
</gene>
<keyword evidence="2" id="KW-1185">Reference proteome</keyword>
<reference evidence="1" key="1">
    <citation type="journal article" date="2014" name="Int. J. Syst. Evol. Microbiol.">
        <title>Complete genome sequence of Corynebacterium casei LMG S-19264T (=DSM 44701T), isolated from a smear-ripened cheese.</title>
        <authorList>
            <consortium name="US DOE Joint Genome Institute (JGI-PGF)"/>
            <person name="Walter F."/>
            <person name="Albersmeier A."/>
            <person name="Kalinowski J."/>
            <person name="Ruckert C."/>
        </authorList>
    </citation>
    <scope>NUCLEOTIDE SEQUENCE</scope>
    <source>
        <strain evidence="1">CGMCC 1.12754</strain>
    </source>
</reference>
<sequence>MKVKNVTAGCQVEVSLIKGNSPWENSKVKIYDSKTSRFIHEASVEGQVLSISRADKPVTEKELMFAVTKLMNLEFEDVVIYTSPNGVLYIKQINNSQQRTAECYH</sequence>
<organism evidence="1 2">
    <name type="scientific">Virgibacillus oceani</name>
    <dbReference type="NCBI Taxonomy" id="1479511"/>
    <lineage>
        <taxon>Bacteria</taxon>
        <taxon>Bacillati</taxon>
        <taxon>Bacillota</taxon>
        <taxon>Bacilli</taxon>
        <taxon>Bacillales</taxon>
        <taxon>Bacillaceae</taxon>
        <taxon>Virgibacillus</taxon>
    </lineage>
</organism>
<proteinExistence type="predicted"/>
<evidence type="ECO:0000313" key="1">
    <source>
        <dbReference type="EMBL" id="GGG61455.1"/>
    </source>
</evidence>
<dbReference type="RefSeq" id="WP_188453388.1">
    <property type="nucleotide sequence ID" value="NZ_BMFR01000001.1"/>
</dbReference>
<name>A0A917GYN0_9BACI</name>
<protein>
    <submittedName>
        <fullName evidence="1">Uncharacterized protein</fullName>
    </submittedName>
</protein>
<dbReference type="Proteomes" id="UP000622860">
    <property type="component" value="Unassembled WGS sequence"/>
</dbReference>
<accession>A0A917GYN0</accession>